<dbReference type="EMBL" id="WIGO01000070">
    <property type="protein sequence ID" value="KAF6832382.1"/>
    <property type="molecule type" value="Genomic_DNA"/>
</dbReference>
<name>A0A8H6NG61_9PEZI</name>
<feature type="compositionally biased region" description="Polar residues" evidence="1">
    <location>
        <begin position="34"/>
        <end position="45"/>
    </location>
</feature>
<feature type="region of interest" description="Disordered" evidence="1">
    <location>
        <begin position="34"/>
        <end position="60"/>
    </location>
</feature>
<evidence type="ECO:0000256" key="1">
    <source>
        <dbReference type="SAM" id="MobiDB-lite"/>
    </source>
</evidence>
<reference evidence="2" key="1">
    <citation type="journal article" date="2020" name="Phytopathology">
        <title>Genome Sequence Resources of Colletotrichum truncatum, C. plurivorum, C. musicola, and C. sojae: Four Species Pathogenic to Soybean (Glycine max).</title>
        <authorList>
            <person name="Rogerio F."/>
            <person name="Boufleur T.R."/>
            <person name="Ciampi-Guillardi M."/>
            <person name="Sukno S.A."/>
            <person name="Thon M.R."/>
            <person name="Massola Junior N.S."/>
            <person name="Baroncelli R."/>
        </authorList>
    </citation>
    <scope>NUCLEOTIDE SEQUENCE</scope>
    <source>
        <strain evidence="2">LFN00145</strain>
    </source>
</reference>
<feature type="compositionally biased region" description="Polar residues" evidence="1">
    <location>
        <begin position="112"/>
        <end position="123"/>
    </location>
</feature>
<evidence type="ECO:0000313" key="2">
    <source>
        <dbReference type="EMBL" id="KAF6832382.1"/>
    </source>
</evidence>
<protein>
    <submittedName>
        <fullName evidence="2">Uncharacterized protein</fullName>
    </submittedName>
</protein>
<keyword evidence="3" id="KW-1185">Reference proteome</keyword>
<gene>
    <name evidence="2" type="ORF">CPLU01_06207</name>
</gene>
<organism evidence="2 3">
    <name type="scientific">Colletotrichum plurivorum</name>
    <dbReference type="NCBI Taxonomy" id="2175906"/>
    <lineage>
        <taxon>Eukaryota</taxon>
        <taxon>Fungi</taxon>
        <taxon>Dikarya</taxon>
        <taxon>Ascomycota</taxon>
        <taxon>Pezizomycotina</taxon>
        <taxon>Sordariomycetes</taxon>
        <taxon>Hypocreomycetidae</taxon>
        <taxon>Glomerellales</taxon>
        <taxon>Glomerellaceae</taxon>
        <taxon>Colletotrichum</taxon>
        <taxon>Colletotrichum orchidearum species complex</taxon>
    </lineage>
</organism>
<dbReference type="AlphaFoldDB" id="A0A8H6NG61"/>
<comment type="caution">
    <text evidence="2">The sequence shown here is derived from an EMBL/GenBank/DDBJ whole genome shotgun (WGS) entry which is preliminary data.</text>
</comment>
<feature type="region of interest" description="Disordered" evidence="1">
    <location>
        <begin position="82"/>
        <end position="123"/>
    </location>
</feature>
<sequence>MKYLKTGANTHIATRWLSAALFASPSIAPSFNAPSTLSSLRSQTPKRGGACLSSVASDEDKRSGIIAGRFPGCGYARVSARDRSLPCDSARSNRDNITGEAGGGGRHPGPESTRSPEPCSNQPLRLLLLLGTETLTMRPKDLAKVAPVKSPP</sequence>
<evidence type="ECO:0000313" key="3">
    <source>
        <dbReference type="Proteomes" id="UP000654918"/>
    </source>
</evidence>
<accession>A0A8H6NG61</accession>
<proteinExistence type="predicted"/>
<dbReference type="Proteomes" id="UP000654918">
    <property type="component" value="Unassembled WGS sequence"/>
</dbReference>